<organism evidence="2 3">
    <name type="scientific">Taxus chinensis</name>
    <name type="common">Chinese yew</name>
    <name type="synonym">Taxus wallichiana var. chinensis</name>
    <dbReference type="NCBI Taxonomy" id="29808"/>
    <lineage>
        <taxon>Eukaryota</taxon>
        <taxon>Viridiplantae</taxon>
        <taxon>Streptophyta</taxon>
        <taxon>Embryophyta</taxon>
        <taxon>Tracheophyta</taxon>
        <taxon>Spermatophyta</taxon>
        <taxon>Pinopsida</taxon>
        <taxon>Pinidae</taxon>
        <taxon>Conifers II</taxon>
        <taxon>Cupressales</taxon>
        <taxon>Taxaceae</taxon>
        <taxon>Taxus</taxon>
    </lineage>
</organism>
<evidence type="ECO:0000313" key="2">
    <source>
        <dbReference type="EMBL" id="KAH9294019.1"/>
    </source>
</evidence>
<evidence type="ECO:0000313" key="3">
    <source>
        <dbReference type="Proteomes" id="UP000824469"/>
    </source>
</evidence>
<feature type="non-terminal residue" evidence="2">
    <location>
        <position position="1"/>
    </location>
</feature>
<keyword evidence="3" id="KW-1185">Reference proteome</keyword>
<protein>
    <submittedName>
        <fullName evidence="2">Uncharacterized protein</fullName>
    </submittedName>
</protein>
<feature type="non-terminal residue" evidence="2">
    <location>
        <position position="123"/>
    </location>
</feature>
<reference evidence="2 3" key="1">
    <citation type="journal article" date="2021" name="Nat. Plants">
        <title>The Taxus genome provides insights into paclitaxel biosynthesis.</title>
        <authorList>
            <person name="Xiong X."/>
            <person name="Gou J."/>
            <person name="Liao Q."/>
            <person name="Li Y."/>
            <person name="Zhou Q."/>
            <person name="Bi G."/>
            <person name="Li C."/>
            <person name="Du R."/>
            <person name="Wang X."/>
            <person name="Sun T."/>
            <person name="Guo L."/>
            <person name="Liang H."/>
            <person name="Lu P."/>
            <person name="Wu Y."/>
            <person name="Zhang Z."/>
            <person name="Ro D.K."/>
            <person name="Shang Y."/>
            <person name="Huang S."/>
            <person name="Yan J."/>
        </authorList>
    </citation>
    <scope>NUCLEOTIDE SEQUENCE [LARGE SCALE GENOMIC DNA]</scope>
    <source>
        <strain evidence="2">Ta-2019</strain>
    </source>
</reference>
<dbReference type="Proteomes" id="UP000824469">
    <property type="component" value="Unassembled WGS sequence"/>
</dbReference>
<sequence>PGMEKKEKCKQPRREVESMKEKEDKDVIEQLSLLSAQVNEEEYEVAAGDDGMEEMLLQALEAHGDKYGNNDEMISSYDNGSIPKTAMDLISSTNVVVIIIISHHTTSWALTQVILQGFPVMGK</sequence>
<name>A0AA38CB11_TAXCH</name>
<feature type="region of interest" description="Disordered" evidence="1">
    <location>
        <begin position="1"/>
        <end position="22"/>
    </location>
</feature>
<dbReference type="EMBL" id="JAHRHJ020000477">
    <property type="protein sequence ID" value="KAH9294019.1"/>
    <property type="molecule type" value="Genomic_DNA"/>
</dbReference>
<evidence type="ECO:0000256" key="1">
    <source>
        <dbReference type="SAM" id="MobiDB-lite"/>
    </source>
</evidence>
<accession>A0AA38CB11</accession>
<proteinExistence type="predicted"/>
<dbReference type="AlphaFoldDB" id="A0AA38CB11"/>
<gene>
    <name evidence="2" type="ORF">KI387_040776</name>
</gene>
<comment type="caution">
    <text evidence="2">The sequence shown here is derived from an EMBL/GenBank/DDBJ whole genome shotgun (WGS) entry which is preliminary data.</text>
</comment>